<dbReference type="Proteomes" id="UP001374535">
    <property type="component" value="Chromosome 6"/>
</dbReference>
<reference evidence="2 3" key="1">
    <citation type="journal article" date="2023" name="Life. Sci Alliance">
        <title>Evolutionary insights into 3D genome organization and epigenetic landscape of Vigna mungo.</title>
        <authorList>
            <person name="Junaid A."/>
            <person name="Singh B."/>
            <person name="Bhatia S."/>
        </authorList>
    </citation>
    <scope>NUCLEOTIDE SEQUENCE [LARGE SCALE GENOMIC DNA]</scope>
    <source>
        <strain evidence="2">Urdbean</strain>
    </source>
</reference>
<evidence type="ECO:0000313" key="3">
    <source>
        <dbReference type="Proteomes" id="UP001374535"/>
    </source>
</evidence>
<organism evidence="2 3">
    <name type="scientific">Vigna mungo</name>
    <name type="common">Black gram</name>
    <name type="synonym">Phaseolus mungo</name>
    <dbReference type="NCBI Taxonomy" id="3915"/>
    <lineage>
        <taxon>Eukaryota</taxon>
        <taxon>Viridiplantae</taxon>
        <taxon>Streptophyta</taxon>
        <taxon>Embryophyta</taxon>
        <taxon>Tracheophyta</taxon>
        <taxon>Spermatophyta</taxon>
        <taxon>Magnoliopsida</taxon>
        <taxon>eudicotyledons</taxon>
        <taxon>Gunneridae</taxon>
        <taxon>Pentapetalae</taxon>
        <taxon>rosids</taxon>
        <taxon>fabids</taxon>
        <taxon>Fabales</taxon>
        <taxon>Fabaceae</taxon>
        <taxon>Papilionoideae</taxon>
        <taxon>50 kb inversion clade</taxon>
        <taxon>NPAAA clade</taxon>
        <taxon>indigoferoid/millettioid clade</taxon>
        <taxon>Phaseoleae</taxon>
        <taxon>Vigna</taxon>
    </lineage>
</organism>
<evidence type="ECO:0000256" key="1">
    <source>
        <dbReference type="SAM" id="MobiDB-lite"/>
    </source>
</evidence>
<keyword evidence="3" id="KW-1185">Reference proteome</keyword>
<dbReference type="AlphaFoldDB" id="A0AAQ3RX47"/>
<feature type="compositionally biased region" description="Polar residues" evidence="1">
    <location>
        <begin position="79"/>
        <end position="89"/>
    </location>
</feature>
<dbReference type="EMBL" id="CP144695">
    <property type="protein sequence ID" value="WVZ07819.1"/>
    <property type="molecule type" value="Genomic_DNA"/>
</dbReference>
<evidence type="ECO:0000313" key="2">
    <source>
        <dbReference type="EMBL" id="WVZ07819.1"/>
    </source>
</evidence>
<feature type="compositionally biased region" description="Polar residues" evidence="1">
    <location>
        <begin position="35"/>
        <end position="47"/>
    </location>
</feature>
<accession>A0AAQ3RX47</accession>
<feature type="compositionally biased region" description="Basic and acidic residues" evidence="1">
    <location>
        <begin position="186"/>
        <end position="195"/>
    </location>
</feature>
<feature type="region of interest" description="Disordered" evidence="1">
    <location>
        <begin position="127"/>
        <end position="195"/>
    </location>
</feature>
<feature type="region of interest" description="Disordered" evidence="1">
    <location>
        <begin position="1"/>
        <end position="112"/>
    </location>
</feature>
<gene>
    <name evidence="2" type="ORF">V8G54_021165</name>
</gene>
<protein>
    <submittedName>
        <fullName evidence="2">Uncharacterized protein</fullName>
    </submittedName>
</protein>
<feature type="compositionally biased region" description="Basic and acidic residues" evidence="1">
    <location>
        <begin position="163"/>
        <end position="178"/>
    </location>
</feature>
<sequence length="195" mass="22304">MASNIHAQRRNRSGESQKNGFRNPRLTQEVRKMTPASSRSGGSQKNDSCLKPLGGRSQNNDSCLKPLGRSQKNDFKNLHSMQEVKNNSCLKPLRGSQKNDLKNSRSTQETAWEKSEKWLQKFSFNVGSQKNDSCFKPLEGKSEKWLQKSPLNAPDSNRSRRSNKNDFRNSHSTQEVRKMTLASRSLGEKSEKWFQ</sequence>
<proteinExistence type="predicted"/>
<name>A0AAQ3RX47_VIGMU</name>